<feature type="transmembrane region" description="Helical" evidence="6">
    <location>
        <begin position="66"/>
        <end position="88"/>
    </location>
</feature>
<keyword evidence="9" id="KW-1185">Reference proteome</keyword>
<dbReference type="PIRSF" id="PIRSF006648">
    <property type="entry name" value="DrrB"/>
    <property type="match status" value="1"/>
</dbReference>
<comment type="subcellular location">
    <subcellularLocation>
        <location evidence="1">Membrane</location>
        <topology evidence="1">Multi-pass membrane protein</topology>
    </subcellularLocation>
</comment>
<evidence type="ECO:0000256" key="2">
    <source>
        <dbReference type="ARBA" id="ARBA00007783"/>
    </source>
</evidence>
<feature type="transmembrane region" description="Helical" evidence="6">
    <location>
        <begin position="176"/>
        <end position="195"/>
    </location>
</feature>
<evidence type="ECO:0000256" key="3">
    <source>
        <dbReference type="ARBA" id="ARBA00022692"/>
    </source>
</evidence>
<feature type="transmembrane region" description="Helical" evidence="6">
    <location>
        <begin position="33"/>
        <end position="54"/>
    </location>
</feature>
<evidence type="ECO:0000256" key="1">
    <source>
        <dbReference type="ARBA" id="ARBA00004141"/>
    </source>
</evidence>
<gene>
    <name evidence="8" type="ORF">J2W94_001524</name>
</gene>
<reference evidence="8 9" key="1">
    <citation type="submission" date="2023-07" db="EMBL/GenBank/DDBJ databases">
        <title>Sorghum-associated microbial communities from plants grown in Nebraska, USA.</title>
        <authorList>
            <person name="Schachtman D."/>
        </authorList>
    </citation>
    <scope>NUCLEOTIDE SEQUENCE [LARGE SCALE GENOMIC DNA]</scope>
    <source>
        <strain evidence="8 9">BE107</strain>
    </source>
</reference>
<evidence type="ECO:0000256" key="5">
    <source>
        <dbReference type="ARBA" id="ARBA00023136"/>
    </source>
</evidence>
<dbReference type="PANTHER" id="PTHR43229">
    <property type="entry name" value="NODULATION PROTEIN J"/>
    <property type="match status" value="1"/>
</dbReference>
<dbReference type="InterPro" id="IPR051784">
    <property type="entry name" value="Nod_factor_ABC_transporter"/>
</dbReference>
<dbReference type="InterPro" id="IPR000412">
    <property type="entry name" value="ABC_2_transport"/>
</dbReference>
<dbReference type="InterPro" id="IPR013525">
    <property type="entry name" value="ABC2_TM"/>
</dbReference>
<protein>
    <submittedName>
        <fullName evidence="8">ABC-2 type transport system permease protein</fullName>
    </submittedName>
</protein>
<organism evidence="8 9">
    <name type="scientific">Pseudoxanthomonas sacheonensis</name>
    <dbReference type="NCBI Taxonomy" id="443615"/>
    <lineage>
        <taxon>Bacteria</taxon>
        <taxon>Pseudomonadati</taxon>
        <taxon>Pseudomonadota</taxon>
        <taxon>Gammaproteobacteria</taxon>
        <taxon>Lysobacterales</taxon>
        <taxon>Lysobacteraceae</taxon>
        <taxon>Pseudoxanthomonas</taxon>
    </lineage>
</organism>
<keyword evidence="3 6" id="KW-0812">Transmembrane</keyword>
<evidence type="ECO:0000256" key="6">
    <source>
        <dbReference type="SAM" id="Phobius"/>
    </source>
</evidence>
<evidence type="ECO:0000313" key="8">
    <source>
        <dbReference type="EMBL" id="MDR6841239.1"/>
    </source>
</evidence>
<evidence type="ECO:0000259" key="7">
    <source>
        <dbReference type="Pfam" id="PF01061"/>
    </source>
</evidence>
<feature type="transmembrane region" description="Helical" evidence="6">
    <location>
        <begin position="144"/>
        <end position="169"/>
    </location>
</feature>
<dbReference type="Pfam" id="PF01061">
    <property type="entry name" value="ABC2_membrane"/>
    <property type="match status" value="1"/>
</dbReference>
<feature type="transmembrane region" description="Helical" evidence="6">
    <location>
        <begin position="230"/>
        <end position="248"/>
    </location>
</feature>
<keyword evidence="4 6" id="KW-1133">Transmembrane helix</keyword>
<name>A0ABU1RR41_9GAMM</name>
<dbReference type="PANTHER" id="PTHR43229:SF3">
    <property type="entry name" value="ABC-TYPE MULTIDRUG TRANSPORT SYSTEM, PERMEASE COMPONENT"/>
    <property type="match status" value="1"/>
</dbReference>
<keyword evidence="5 6" id="KW-0472">Membrane</keyword>
<comment type="caution">
    <text evidence="8">The sequence shown here is derived from an EMBL/GenBank/DDBJ whole genome shotgun (WGS) entry which is preliminary data.</text>
</comment>
<evidence type="ECO:0000256" key="4">
    <source>
        <dbReference type="ARBA" id="ARBA00022989"/>
    </source>
</evidence>
<accession>A0ABU1RR41</accession>
<sequence>MNALAPIPFTPRATVALYLREARLEFLRLLRTPAFSVPTLVFAPMFYLLFGVLLNRGNAGASSYLMATYSVFGVIGPGLFGFGVGLAIDRERGLLTLKRVQPVPAAAPLLAKVAMAMIFAACIGAMLLVAGVTLGGVQMTPSQAALLLCVDILGVMPFCALGLLIGTLVNGSGAPAVVNLIYMPMALLSGLWLPLRLLPAVVEQIAPLWPAWHLSQLALKIVGQDSGRPVWMHVAVMLAFTAICLFLAQRRLQRA</sequence>
<feature type="domain" description="ABC-2 type transporter transmembrane" evidence="7">
    <location>
        <begin position="25"/>
        <end position="212"/>
    </location>
</feature>
<feature type="transmembrane region" description="Helical" evidence="6">
    <location>
        <begin position="109"/>
        <end position="132"/>
    </location>
</feature>
<comment type="similarity">
    <text evidence="2">Belongs to the ABC-2 integral membrane protein family.</text>
</comment>
<evidence type="ECO:0000313" key="9">
    <source>
        <dbReference type="Proteomes" id="UP001254759"/>
    </source>
</evidence>
<dbReference type="EMBL" id="JAVDTT010000002">
    <property type="protein sequence ID" value="MDR6841239.1"/>
    <property type="molecule type" value="Genomic_DNA"/>
</dbReference>
<proteinExistence type="inferred from homology"/>
<dbReference type="RefSeq" id="WP_310091852.1">
    <property type="nucleotide sequence ID" value="NZ_JAVDTT010000002.1"/>
</dbReference>
<dbReference type="Proteomes" id="UP001254759">
    <property type="component" value="Unassembled WGS sequence"/>
</dbReference>